<reference evidence="1" key="1">
    <citation type="submission" date="2016-07" db="EMBL/GenBank/DDBJ databases">
        <authorList>
            <person name="Bretaudeau A."/>
        </authorList>
    </citation>
    <scope>NUCLEOTIDE SEQUENCE</scope>
    <source>
        <strain evidence="1">Rice</strain>
        <tissue evidence="1">Whole body</tissue>
    </source>
</reference>
<protein>
    <submittedName>
        <fullName evidence="1">SFRICE_010170</fullName>
    </submittedName>
</protein>
<organism evidence="1">
    <name type="scientific">Spodoptera frugiperda</name>
    <name type="common">Fall armyworm</name>
    <dbReference type="NCBI Taxonomy" id="7108"/>
    <lineage>
        <taxon>Eukaryota</taxon>
        <taxon>Metazoa</taxon>
        <taxon>Ecdysozoa</taxon>
        <taxon>Arthropoda</taxon>
        <taxon>Hexapoda</taxon>
        <taxon>Insecta</taxon>
        <taxon>Pterygota</taxon>
        <taxon>Neoptera</taxon>
        <taxon>Endopterygota</taxon>
        <taxon>Lepidoptera</taxon>
        <taxon>Glossata</taxon>
        <taxon>Ditrysia</taxon>
        <taxon>Noctuoidea</taxon>
        <taxon>Noctuidae</taxon>
        <taxon>Amphipyrinae</taxon>
        <taxon>Spodoptera</taxon>
    </lineage>
</organism>
<dbReference type="EMBL" id="ODYU01007227">
    <property type="protein sequence ID" value="SOQ49824.1"/>
    <property type="molecule type" value="Genomic_DNA"/>
</dbReference>
<gene>
    <name evidence="1" type="ORF">SFRICE_010170</name>
</gene>
<accession>A0A2H1WBF1</accession>
<name>A0A2H1WBF1_SPOFR</name>
<evidence type="ECO:0000313" key="1">
    <source>
        <dbReference type="EMBL" id="SOQ49824.1"/>
    </source>
</evidence>
<proteinExistence type="predicted"/>
<dbReference type="AlphaFoldDB" id="A0A2H1WBF1"/>
<sequence length="88" mass="9823">MTIVNRKGRLYRSDTTASQKTDVKQRLRCVSEVTGGIITPFLNLPNPRFPNNPQIPNLQKAGNARNVPGVSSVRGRRRLLTIRNGNLI</sequence>